<dbReference type="Proteomes" id="UP000230108">
    <property type="component" value="Unassembled WGS sequence"/>
</dbReference>
<sequence>MSRLEKHRQKQFTYQLFLVVALTIGFIVFLFTFGFKLLVNGSLFLNQLANSPSSKVTTEISDNVLTSLNIDPLPPATSSARLLVSGSTVNFDQVEIYVNSERMTDAQVVGDVFSEEISGLEKGENTVYVIAKSKSGKTTKKSRIFTVVLKTEKPNLEITEPSDNSKSSKQEIKIAGKTDKETFIRINGQPAVVDAQGVFQQLYKLSEGENKIEIVAEDVVGNTESKTITVTYAKDD</sequence>
<comment type="caution">
    <text evidence="2">The sequence shown here is derived from an EMBL/GenBank/DDBJ whole genome shotgun (WGS) entry which is preliminary data.</text>
</comment>
<organism evidence="2 3">
    <name type="scientific">Candidatus Roizmanbacteria bacterium CG_4_10_14_0_8_um_filter_39_9</name>
    <dbReference type="NCBI Taxonomy" id="1974829"/>
    <lineage>
        <taxon>Bacteria</taxon>
        <taxon>Candidatus Roizmaniibacteriota</taxon>
    </lineage>
</organism>
<evidence type="ECO:0000313" key="2">
    <source>
        <dbReference type="EMBL" id="PIY69210.1"/>
    </source>
</evidence>
<keyword evidence="1" id="KW-1133">Transmembrane helix</keyword>
<dbReference type="Pfam" id="PF09136">
    <property type="entry name" value="Glucodextran_B"/>
    <property type="match status" value="1"/>
</dbReference>
<dbReference type="EMBL" id="PFLF01000043">
    <property type="protein sequence ID" value="PIY69210.1"/>
    <property type="molecule type" value="Genomic_DNA"/>
</dbReference>
<name>A0A2M7QEA5_9BACT</name>
<gene>
    <name evidence="2" type="ORF">COY90_01960</name>
</gene>
<evidence type="ECO:0008006" key="4">
    <source>
        <dbReference type="Google" id="ProtNLM"/>
    </source>
</evidence>
<feature type="transmembrane region" description="Helical" evidence="1">
    <location>
        <begin position="12"/>
        <end position="35"/>
    </location>
</feature>
<reference evidence="3" key="1">
    <citation type="submission" date="2017-09" db="EMBL/GenBank/DDBJ databases">
        <title>Depth-based differentiation of microbial function through sediment-hosted aquifers and enrichment of novel symbionts in the deep terrestrial subsurface.</title>
        <authorList>
            <person name="Probst A.J."/>
            <person name="Ladd B."/>
            <person name="Jarett J.K."/>
            <person name="Geller-Mcgrath D.E."/>
            <person name="Sieber C.M.K."/>
            <person name="Emerson J.B."/>
            <person name="Anantharaman K."/>
            <person name="Thomas B.C."/>
            <person name="Malmstrom R."/>
            <person name="Stieglmeier M."/>
            <person name="Klingl A."/>
            <person name="Woyke T."/>
            <person name="Ryan C.M."/>
            <person name="Banfield J.F."/>
        </authorList>
    </citation>
    <scope>NUCLEOTIDE SEQUENCE [LARGE SCALE GENOMIC DNA]</scope>
</reference>
<protein>
    <recommendedName>
        <fullName evidence="4">Bacterial Ig-like domain-containing protein</fullName>
    </recommendedName>
</protein>
<dbReference type="AlphaFoldDB" id="A0A2M7QEA5"/>
<accession>A0A2M7QEA5</accession>
<evidence type="ECO:0000313" key="3">
    <source>
        <dbReference type="Proteomes" id="UP000230108"/>
    </source>
</evidence>
<proteinExistence type="predicted"/>
<dbReference type="InterPro" id="IPR013783">
    <property type="entry name" value="Ig-like_fold"/>
</dbReference>
<evidence type="ECO:0000256" key="1">
    <source>
        <dbReference type="SAM" id="Phobius"/>
    </source>
</evidence>
<keyword evidence="1" id="KW-0812">Transmembrane</keyword>
<keyword evidence="1" id="KW-0472">Membrane</keyword>
<dbReference type="Gene3D" id="2.60.40.10">
    <property type="entry name" value="Immunoglobulins"/>
    <property type="match status" value="2"/>
</dbReference>